<evidence type="ECO:0000256" key="4">
    <source>
        <dbReference type="ARBA" id="ARBA00022825"/>
    </source>
</evidence>
<dbReference type="AlphaFoldDB" id="A0AAV8YPF7"/>
<dbReference type="Gene3D" id="2.40.10.10">
    <property type="entry name" value="Trypsin-like serine proteases"/>
    <property type="match status" value="1"/>
</dbReference>
<keyword evidence="8" id="KW-0964">Secreted</keyword>
<dbReference type="EMBL" id="JAPWTK010000058">
    <property type="protein sequence ID" value="KAJ8953228.1"/>
    <property type="molecule type" value="Genomic_DNA"/>
</dbReference>
<dbReference type="CDD" id="cd00190">
    <property type="entry name" value="Tryp_SPc"/>
    <property type="match status" value="1"/>
</dbReference>
<dbReference type="SUPFAM" id="SSF50494">
    <property type="entry name" value="Trypsin-like serine proteases"/>
    <property type="match status" value="1"/>
</dbReference>
<proteinExistence type="inferred from homology"/>
<evidence type="ECO:0000313" key="12">
    <source>
        <dbReference type="EMBL" id="KAJ8953228.1"/>
    </source>
</evidence>
<comment type="caution">
    <text evidence="12">The sequence shown here is derived from an EMBL/GenBank/DDBJ whole genome shotgun (WGS) entry which is preliminary data.</text>
</comment>
<feature type="domain" description="Clip" evidence="11">
    <location>
        <begin position="15"/>
        <end position="68"/>
    </location>
</feature>
<dbReference type="InterPro" id="IPR018114">
    <property type="entry name" value="TRYPSIN_HIS"/>
</dbReference>
<feature type="compositionally biased region" description="Basic and acidic residues" evidence="9">
    <location>
        <begin position="75"/>
        <end position="86"/>
    </location>
</feature>
<evidence type="ECO:0000256" key="6">
    <source>
        <dbReference type="ARBA" id="ARBA00023157"/>
    </source>
</evidence>
<dbReference type="FunFam" id="3.30.1640.30:FF:000001">
    <property type="entry name" value="Serine protease 7"/>
    <property type="match status" value="1"/>
</dbReference>
<dbReference type="InterPro" id="IPR009003">
    <property type="entry name" value="Peptidase_S1_PA"/>
</dbReference>
<dbReference type="PROSITE" id="PS50240">
    <property type="entry name" value="TRYPSIN_DOM"/>
    <property type="match status" value="1"/>
</dbReference>
<dbReference type="Proteomes" id="UP001162162">
    <property type="component" value="Unassembled WGS sequence"/>
</dbReference>
<protein>
    <recommendedName>
        <fullName evidence="8">CLIP domain-containing serine protease</fullName>
        <ecNumber evidence="8">3.4.21.-</ecNumber>
    </recommendedName>
</protein>
<dbReference type="PANTHER" id="PTHR24252:SF7">
    <property type="entry name" value="HYALIN"/>
    <property type="match status" value="1"/>
</dbReference>
<dbReference type="EC" id="3.4.21.-" evidence="8"/>
<accession>A0AAV8YPF7</accession>
<dbReference type="InterPro" id="IPR001254">
    <property type="entry name" value="Trypsin_dom"/>
</dbReference>
<dbReference type="Gene3D" id="3.30.1640.30">
    <property type="match status" value="1"/>
</dbReference>
<evidence type="ECO:0000256" key="1">
    <source>
        <dbReference type="ARBA" id="ARBA00022670"/>
    </source>
</evidence>
<comment type="domain">
    <text evidence="8">The clip domain consists of 35-55 residues which are 'knitted' together usually by 3 conserved disulfide bonds forming a clip-like compact structure.</text>
</comment>
<dbReference type="Pfam" id="PF00089">
    <property type="entry name" value="Trypsin"/>
    <property type="match status" value="1"/>
</dbReference>
<evidence type="ECO:0000256" key="8">
    <source>
        <dbReference type="RuleBase" id="RU366078"/>
    </source>
</evidence>
<keyword evidence="4 8" id="KW-0720">Serine protease</keyword>
<dbReference type="PROSITE" id="PS00134">
    <property type="entry name" value="TRYPSIN_HIS"/>
    <property type="match status" value="1"/>
</dbReference>
<dbReference type="InterPro" id="IPR043504">
    <property type="entry name" value="Peptidase_S1_PA_chymotrypsin"/>
</dbReference>
<gene>
    <name evidence="12" type="ORF">NQ318_015807</name>
</gene>
<evidence type="ECO:0000256" key="5">
    <source>
        <dbReference type="ARBA" id="ARBA00023145"/>
    </source>
</evidence>
<evidence type="ECO:0000256" key="9">
    <source>
        <dbReference type="SAM" id="MobiDB-lite"/>
    </source>
</evidence>
<dbReference type="SMART" id="SM00680">
    <property type="entry name" value="CLIP"/>
    <property type="match status" value="1"/>
</dbReference>
<name>A0AAV8YPF7_9CUCU</name>
<comment type="similarity">
    <text evidence="8">Belongs to the peptidase S1 family. CLIP subfamily.</text>
</comment>
<keyword evidence="3 8" id="KW-0378">Hydrolase</keyword>
<dbReference type="GO" id="GO:0004252">
    <property type="term" value="F:serine-type endopeptidase activity"/>
    <property type="evidence" value="ECO:0007669"/>
    <property type="project" value="UniProtKB-UniRule"/>
</dbReference>
<evidence type="ECO:0000313" key="13">
    <source>
        <dbReference type="Proteomes" id="UP001162162"/>
    </source>
</evidence>
<dbReference type="PRINTS" id="PR00722">
    <property type="entry name" value="CHYMOTRYPSIN"/>
</dbReference>
<keyword evidence="2" id="KW-0732">Signal</keyword>
<comment type="subcellular location">
    <subcellularLocation>
        <location evidence="8">Secreted</location>
    </subcellularLocation>
</comment>
<dbReference type="PROSITE" id="PS51888">
    <property type="entry name" value="CLIP"/>
    <property type="match status" value="1"/>
</dbReference>
<dbReference type="InterPro" id="IPR001314">
    <property type="entry name" value="Peptidase_S1A"/>
</dbReference>
<keyword evidence="7" id="KW-0325">Glycoprotein</keyword>
<reference evidence="12" key="1">
    <citation type="journal article" date="2023" name="Insect Mol. Biol.">
        <title>Genome sequencing provides insights into the evolution of gene families encoding plant cell wall-degrading enzymes in longhorned beetles.</title>
        <authorList>
            <person name="Shin N.R."/>
            <person name="Okamura Y."/>
            <person name="Kirsch R."/>
            <person name="Pauchet Y."/>
        </authorList>
    </citation>
    <scope>NUCLEOTIDE SEQUENCE</scope>
    <source>
        <strain evidence="12">AMC_N1</strain>
    </source>
</reference>
<dbReference type="GO" id="GO:0005576">
    <property type="term" value="C:extracellular region"/>
    <property type="evidence" value="ECO:0007669"/>
    <property type="project" value="UniProtKB-SubCell"/>
</dbReference>
<evidence type="ECO:0000259" key="10">
    <source>
        <dbReference type="PROSITE" id="PS50240"/>
    </source>
</evidence>
<dbReference type="SMART" id="SM00020">
    <property type="entry name" value="Tryp_SPc"/>
    <property type="match status" value="1"/>
</dbReference>
<dbReference type="InterPro" id="IPR022700">
    <property type="entry name" value="CLIP"/>
</dbReference>
<feature type="domain" description="Peptidase S1" evidence="10">
    <location>
        <begin position="122"/>
        <end position="367"/>
    </location>
</feature>
<keyword evidence="6" id="KW-1015">Disulfide bond</keyword>
<evidence type="ECO:0000256" key="2">
    <source>
        <dbReference type="ARBA" id="ARBA00022729"/>
    </source>
</evidence>
<evidence type="ECO:0000259" key="11">
    <source>
        <dbReference type="PROSITE" id="PS51888"/>
    </source>
</evidence>
<organism evidence="12 13">
    <name type="scientific">Aromia moschata</name>
    <dbReference type="NCBI Taxonomy" id="1265417"/>
    <lineage>
        <taxon>Eukaryota</taxon>
        <taxon>Metazoa</taxon>
        <taxon>Ecdysozoa</taxon>
        <taxon>Arthropoda</taxon>
        <taxon>Hexapoda</taxon>
        <taxon>Insecta</taxon>
        <taxon>Pterygota</taxon>
        <taxon>Neoptera</taxon>
        <taxon>Endopterygota</taxon>
        <taxon>Coleoptera</taxon>
        <taxon>Polyphaga</taxon>
        <taxon>Cucujiformia</taxon>
        <taxon>Chrysomeloidea</taxon>
        <taxon>Cerambycidae</taxon>
        <taxon>Cerambycinae</taxon>
        <taxon>Callichromatini</taxon>
        <taxon>Aromia</taxon>
    </lineage>
</organism>
<keyword evidence="13" id="KW-1185">Reference proteome</keyword>
<dbReference type="Pfam" id="PF12032">
    <property type="entry name" value="CLIP"/>
    <property type="match status" value="1"/>
</dbReference>
<dbReference type="PANTHER" id="PTHR24252">
    <property type="entry name" value="ACROSIN-RELATED"/>
    <property type="match status" value="1"/>
</dbReference>
<dbReference type="InterPro" id="IPR038565">
    <property type="entry name" value="CLIP_sf"/>
</dbReference>
<evidence type="ECO:0000256" key="7">
    <source>
        <dbReference type="ARBA" id="ARBA00023180"/>
    </source>
</evidence>
<evidence type="ECO:0000256" key="3">
    <source>
        <dbReference type="ARBA" id="ARBA00022801"/>
    </source>
</evidence>
<keyword evidence="5" id="KW-0865">Zymogen</keyword>
<keyword evidence="1 8" id="KW-0645">Protease</keyword>
<sequence length="367" mass="41082">MSVVKCSLVLTRWHPCYTPRDQYGLCINIKKCAVLIQMLKTQSGDPAVREYLRSSTCGYEGSTPMVCCPQSTVKSDPDVKEGREIDDSSDENTTTEGPKEPAEQPLPNVPDCGFSNVTNARVVGGQPAAANFRGLWHSATRTPNNPNSPKWLCGGTMITDRHILTAGHCVYNRPDLYIARVGEYDLYDDKDGATPEDITMAKAKIHEDFSSVTFTNDIAILTLTKSTNKNVVWPICLPHAEPYRSNKFLKYRPLIAGWGATYFHGPSSSNLQVASVPVVDNSNCQKAFKNRSVIDDRILCAGWTLGGKDACLRRLRRSSDVRGQRRSKSEILPDRRRVLWIQVCRSWLSGCVHQVTNFIDWIRRNLN</sequence>
<feature type="region of interest" description="Disordered" evidence="9">
    <location>
        <begin position="69"/>
        <end position="109"/>
    </location>
</feature>
<dbReference type="GO" id="GO:0006508">
    <property type="term" value="P:proteolysis"/>
    <property type="evidence" value="ECO:0007669"/>
    <property type="project" value="UniProtKB-KW"/>
</dbReference>